<dbReference type="Proteomes" id="UP000541610">
    <property type="component" value="Unassembled WGS sequence"/>
</dbReference>
<evidence type="ECO:0000256" key="1">
    <source>
        <dbReference type="SAM" id="Coils"/>
    </source>
</evidence>
<keyword evidence="1" id="KW-0175">Coiled coil</keyword>
<dbReference type="Gene3D" id="1.10.287.1490">
    <property type="match status" value="1"/>
</dbReference>
<dbReference type="PANTHER" id="PTHR18950">
    <property type="entry name" value="PROGESTERONE-INDUCED BLOCKING FACTOR 1"/>
    <property type="match status" value="1"/>
</dbReference>
<feature type="compositionally biased region" description="Low complexity" evidence="2">
    <location>
        <begin position="12"/>
        <end position="36"/>
    </location>
</feature>
<dbReference type="Pfam" id="PF00173">
    <property type="entry name" value="Cyt-b5"/>
    <property type="match status" value="1"/>
</dbReference>
<comment type="caution">
    <text evidence="4">The sequence shown here is derived from an EMBL/GenBank/DDBJ whole genome shotgun (WGS) entry which is preliminary data.</text>
</comment>
<feature type="region of interest" description="Disordered" evidence="2">
    <location>
        <begin position="1"/>
        <end position="85"/>
    </location>
</feature>
<feature type="compositionally biased region" description="Basic residues" evidence="2">
    <location>
        <begin position="635"/>
        <end position="644"/>
    </location>
</feature>
<feature type="region of interest" description="Disordered" evidence="2">
    <location>
        <begin position="635"/>
        <end position="655"/>
    </location>
</feature>
<dbReference type="AlphaFoldDB" id="A0A7J6P755"/>
<dbReference type="GO" id="GO:0005815">
    <property type="term" value="C:microtubule organizing center"/>
    <property type="evidence" value="ECO:0007669"/>
    <property type="project" value="TreeGrafter"/>
</dbReference>
<dbReference type="SUPFAM" id="SSF55856">
    <property type="entry name" value="Cytochrome b5-like heme/steroid binding domain"/>
    <property type="match status" value="1"/>
</dbReference>
<dbReference type="Gene3D" id="3.10.120.10">
    <property type="entry name" value="Cytochrome b5-like heme/steroid binding domain"/>
    <property type="match status" value="1"/>
</dbReference>
<gene>
    <name evidence="4" type="ORF">FOZ60_014422</name>
</gene>
<feature type="coiled-coil region" evidence="1">
    <location>
        <begin position="118"/>
        <end position="382"/>
    </location>
</feature>
<evidence type="ECO:0000313" key="5">
    <source>
        <dbReference type="Proteomes" id="UP000541610"/>
    </source>
</evidence>
<evidence type="ECO:0000256" key="2">
    <source>
        <dbReference type="SAM" id="MobiDB-lite"/>
    </source>
</evidence>
<dbReference type="InterPro" id="IPR036400">
    <property type="entry name" value="Cyt_B5-like_heme/steroid_sf"/>
</dbReference>
<feature type="compositionally biased region" description="Low complexity" evidence="2">
    <location>
        <begin position="70"/>
        <end position="85"/>
    </location>
</feature>
<protein>
    <recommendedName>
        <fullName evidence="3">Cytochrome b5 heme-binding domain-containing protein</fullName>
    </recommendedName>
</protein>
<accession>A0A7J6P755</accession>
<sequence length="944" mass="104097">MDVESGPATDEPLPSSSALCSPSTDSSSPSSGSAAANLTEGSSTDEEEGVGPQSSTTTTTSLRLAGLDCSSGESGNTSSLESSSLNVSSVNVDAVLASAAAMYFDDVGLSWHCEMPALQDLQRGLAMKTAEVRRLEAERDSLVEELGKERAVGERAQRMEAEAQRQLQEYKMDSETTLSSLQSRVQTLTESLRLSEERCAELEGHGMRYKALNDDVRRLTKELEEARETSSTSAASLHKLAAEMSSQAEALSQAQAERDLARRDRDAMERQVKHLEMECERKDRHGWDVEALETKLSVVKAKKKELAAAMERDNSTMVAEAQRKVDTEIRRLTEKQQAEVVAMKQGLVELHSREIDGLRAQLDMAEAARLQALRRTEELEATCDELKVAHSRSAAALQRDLVEAQGMLQLQRFETDRATNLAEDRGAVVEELQQECKVLRGKVELLRTELDERRASGAEELSSVRGEMAVLKERLGAYEKMEEDMTMAVQAAISLESSCTPSGDTGGNDAVISEVLGSIPVTSRRRVKENLLLTRRLQDLTAELATYKRKYEEAHREAEALRDELAASAKRLGEASRPQQYIAESLKSRDLEIAEHRAKLRESEQEVSRLHEELEASREKVAEVEGDIRRLLALRSKHSQKHSTKSTAQGGSRSLASTIATLRSTMPIDIGHKSPRYPVLSYRSEPNLGTGDTRAGVEDVSLCFIPKLGTQFRSTRMKRAHEVPDASKVFGPQLLSMYDGETTGEVYVALKGIVYDVTHRRDLYGPGGRYHLFAGKDATRAFALMSFKPEDIENSRSTEGFGDENWQALQEWVDKYEKYDKVGVLVYPDGSDTGESLEHGAEESTESRYDADAEDSAETASAEASHPVARRKLKVDRRKVGHMESIAAQDSRRALEETGSPVYSLSASRCLVLLKLTSLKPSASTAIKTILDRYLGGRHARAGS</sequence>
<feature type="compositionally biased region" description="Basic and acidic residues" evidence="2">
    <location>
        <begin position="836"/>
        <end position="851"/>
    </location>
</feature>
<dbReference type="OrthoDB" id="438979at2759"/>
<dbReference type="EMBL" id="JABANP010000068">
    <property type="protein sequence ID" value="KAF4691935.1"/>
    <property type="molecule type" value="Genomic_DNA"/>
</dbReference>
<organism evidence="4 5">
    <name type="scientific">Perkinsus olseni</name>
    <name type="common">Perkinsus atlanticus</name>
    <dbReference type="NCBI Taxonomy" id="32597"/>
    <lineage>
        <taxon>Eukaryota</taxon>
        <taxon>Sar</taxon>
        <taxon>Alveolata</taxon>
        <taxon>Perkinsozoa</taxon>
        <taxon>Perkinsea</taxon>
        <taxon>Perkinsida</taxon>
        <taxon>Perkinsidae</taxon>
        <taxon>Perkinsus</taxon>
    </lineage>
</organism>
<dbReference type="SMART" id="SM01117">
    <property type="entry name" value="Cyt-b5"/>
    <property type="match status" value="1"/>
</dbReference>
<dbReference type="InterPro" id="IPR026205">
    <property type="entry name" value="PIBF1"/>
</dbReference>
<feature type="region of interest" description="Disordered" evidence="2">
    <location>
        <begin position="830"/>
        <end position="876"/>
    </location>
</feature>
<dbReference type="GO" id="GO:0060271">
    <property type="term" value="P:cilium assembly"/>
    <property type="evidence" value="ECO:0007669"/>
    <property type="project" value="TreeGrafter"/>
</dbReference>
<dbReference type="PANTHER" id="PTHR18950:SF0">
    <property type="entry name" value="PROGESTERONE IMMUNOMODULATORY BINDING FACTOR 1"/>
    <property type="match status" value="1"/>
</dbReference>
<evidence type="ECO:0000259" key="3">
    <source>
        <dbReference type="SMART" id="SM01117"/>
    </source>
</evidence>
<proteinExistence type="predicted"/>
<name>A0A7J6P755_PEROL</name>
<dbReference type="InterPro" id="IPR001199">
    <property type="entry name" value="Cyt_B5-like_heme/steroid-bd"/>
</dbReference>
<evidence type="ECO:0000313" key="4">
    <source>
        <dbReference type="EMBL" id="KAF4691935.1"/>
    </source>
</evidence>
<feature type="coiled-coil region" evidence="1">
    <location>
        <begin position="530"/>
        <end position="634"/>
    </location>
</feature>
<reference evidence="4 5" key="1">
    <citation type="submission" date="2020-04" db="EMBL/GenBank/DDBJ databases">
        <title>Perkinsus olseni comparative genomics.</title>
        <authorList>
            <person name="Bogema D.R."/>
        </authorList>
    </citation>
    <scope>NUCLEOTIDE SEQUENCE [LARGE SCALE GENOMIC DNA]</scope>
    <source>
        <strain evidence="4">00978-12</strain>
    </source>
</reference>
<feature type="domain" description="Cytochrome b5 heme-binding" evidence="3">
    <location>
        <begin position="730"/>
        <end position="826"/>
    </location>
</feature>